<evidence type="ECO:0000313" key="1">
    <source>
        <dbReference type="EMBL" id="JAE02350.1"/>
    </source>
</evidence>
<accession>A0A0A9ENL6</accession>
<proteinExistence type="predicted"/>
<reference evidence="1" key="2">
    <citation type="journal article" date="2015" name="Data Brief">
        <title>Shoot transcriptome of the giant reed, Arundo donax.</title>
        <authorList>
            <person name="Barrero R.A."/>
            <person name="Guerrero F.D."/>
            <person name="Moolhuijzen P."/>
            <person name="Goolsby J.A."/>
            <person name="Tidwell J."/>
            <person name="Bellgard S.E."/>
            <person name="Bellgard M.I."/>
        </authorList>
    </citation>
    <scope>NUCLEOTIDE SEQUENCE</scope>
    <source>
        <tissue evidence="1">Shoot tissue taken approximately 20 cm above the soil surface</tissue>
    </source>
</reference>
<protein>
    <submittedName>
        <fullName evidence="1">Uncharacterized protein</fullName>
    </submittedName>
</protein>
<name>A0A0A9ENL6_ARUDO</name>
<reference evidence="1" key="1">
    <citation type="submission" date="2014-09" db="EMBL/GenBank/DDBJ databases">
        <authorList>
            <person name="Magalhaes I.L.F."/>
            <person name="Oliveira U."/>
            <person name="Santos F.R."/>
            <person name="Vidigal T.H.D.A."/>
            <person name="Brescovit A.D."/>
            <person name="Santos A.J."/>
        </authorList>
    </citation>
    <scope>NUCLEOTIDE SEQUENCE</scope>
    <source>
        <tissue evidence="1">Shoot tissue taken approximately 20 cm above the soil surface</tissue>
    </source>
</reference>
<dbReference type="AlphaFoldDB" id="A0A0A9ENL6"/>
<dbReference type="EMBL" id="GBRH01195546">
    <property type="protein sequence ID" value="JAE02350.1"/>
    <property type="molecule type" value="Transcribed_RNA"/>
</dbReference>
<sequence length="31" mass="3361">MLPGRLTGQTTLIMLLPALMETESPGTDILF</sequence>
<organism evidence="1">
    <name type="scientific">Arundo donax</name>
    <name type="common">Giant reed</name>
    <name type="synonym">Donax arundinaceus</name>
    <dbReference type="NCBI Taxonomy" id="35708"/>
    <lineage>
        <taxon>Eukaryota</taxon>
        <taxon>Viridiplantae</taxon>
        <taxon>Streptophyta</taxon>
        <taxon>Embryophyta</taxon>
        <taxon>Tracheophyta</taxon>
        <taxon>Spermatophyta</taxon>
        <taxon>Magnoliopsida</taxon>
        <taxon>Liliopsida</taxon>
        <taxon>Poales</taxon>
        <taxon>Poaceae</taxon>
        <taxon>PACMAD clade</taxon>
        <taxon>Arundinoideae</taxon>
        <taxon>Arundineae</taxon>
        <taxon>Arundo</taxon>
    </lineage>
</organism>